<dbReference type="RefSeq" id="WP_344335704.1">
    <property type="nucleotide sequence ID" value="NZ_BAAAKJ010000183.1"/>
</dbReference>
<accession>A0ABN1Y372</accession>
<comment type="caution">
    <text evidence="1">The sequence shown here is derived from an EMBL/GenBank/DDBJ whole genome shotgun (WGS) entry which is preliminary data.</text>
</comment>
<evidence type="ECO:0008006" key="3">
    <source>
        <dbReference type="Google" id="ProtNLM"/>
    </source>
</evidence>
<dbReference type="EMBL" id="BAAAKJ010000183">
    <property type="protein sequence ID" value="GAA1396771.1"/>
    <property type="molecule type" value="Genomic_DNA"/>
</dbReference>
<sequence length="399" mass="40561">MRPSTVRRLVRAVPLAAVVAGAAGYPLLPAGSGAGVGRAPGAAAPGGAASMRSSALVAPVAEASAPVFAAVYAAGPAAPSPKAGSTGGPVPSWPEELPGAVAETVDVAIRPLSGSWEARADGGYLDFQVTWTNTGGRRFDEIVPVVRVLPYDHPPVLAHAGTTAKGTLDRKDLDEWREVGLNPAAVGGGPQQGAFALDPGESRAVRYRLTLVAGGTAGRLPISAEALVRRGGKAERFGGAEARVNVTVAQPVRLTMTRATDLVVGRVASELTVELAKLDAVGESTVVPVVAVTDPVGLNAGHGLVPEDLIAEVRVNGAWHRLRGALDADGLVRLDTAELTRVLAAGESAVYPFRFAVPTGRAAGGGLEITVGATVDGGALPVRKARPRTVREGADPPKP</sequence>
<keyword evidence="2" id="KW-1185">Reference proteome</keyword>
<organism evidence="1 2">
    <name type="scientific">Kitasatospora putterlickiae</name>
    <dbReference type="NCBI Taxonomy" id="221725"/>
    <lineage>
        <taxon>Bacteria</taxon>
        <taxon>Bacillati</taxon>
        <taxon>Actinomycetota</taxon>
        <taxon>Actinomycetes</taxon>
        <taxon>Kitasatosporales</taxon>
        <taxon>Streptomycetaceae</taxon>
        <taxon>Kitasatospora</taxon>
    </lineage>
</organism>
<evidence type="ECO:0000313" key="2">
    <source>
        <dbReference type="Proteomes" id="UP001499863"/>
    </source>
</evidence>
<proteinExistence type="predicted"/>
<protein>
    <recommendedName>
        <fullName evidence="3">DUF11 domain-containing protein</fullName>
    </recommendedName>
</protein>
<dbReference type="Proteomes" id="UP001499863">
    <property type="component" value="Unassembled WGS sequence"/>
</dbReference>
<evidence type="ECO:0000313" key="1">
    <source>
        <dbReference type="EMBL" id="GAA1396771.1"/>
    </source>
</evidence>
<reference evidence="1 2" key="1">
    <citation type="journal article" date="2019" name="Int. J. Syst. Evol. Microbiol.">
        <title>The Global Catalogue of Microorganisms (GCM) 10K type strain sequencing project: providing services to taxonomists for standard genome sequencing and annotation.</title>
        <authorList>
            <consortium name="The Broad Institute Genomics Platform"/>
            <consortium name="The Broad Institute Genome Sequencing Center for Infectious Disease"/>
            <person name="Wu L."/>
            <person name="Ma J."/>
        </authorList>
    </citation>
    <scope>NUCLEOTIDE SEQUENCE [LARGE SCALE GENOMIC DNA]</scope>
    <source>
        <strain evidence="1 2">JCM 12393</strain>
    </source>
</reference>
<gene>
    <name evidence="1" type="ORF">GCM10009639_33270</name>
</gene>
<name>A0ABN1Y372_9ACTN</name>